<dbReference type="RefSeq" id="WP_004890113.1">
    <property type="nucleotide sequence ID" value="NZ_KB849574.1"/>
</dbReference>
<keyword evidence="1" id="KW-0175">Coiled coil</keyword>
<evidence type="ECO:0000256" key="1">
    <source>
        <dbReference type="SAM" id="Coils"/>
    </source>
</evidence>
<sequence length="296" mass="34856">MIDKKLSRLEQLEQDIWLNFGYYYQCELDNELIETENQSYIDQKEKIIKRMQQNDFPLSEQSAFHLEMMGDVVSIPFKPFQIAQLLMQINTLRPEVNNLPAKIFQRQYSDILIAYVQMLGGAEFIQNSTLAKSAKAIIAVKARYDKQLYPRREIIYRILREQVACHGKWKNLNQAVHFVLDDLVKAFEVNDIEWLQSELVLKQKMLSELEQESKQLYAKAQSDGLRRKPASITKKIEKLQLELNNLNQILKAKYPSREMEKFGYKMPYSGGYIAETIIHELRNQPEILKEILFNKD</sequence>
<gene>
    <name evidence="2" type="ORF">F955_00367</name>
</gene>
<proteinExistence type="predicted"/>
<comment type="caution">
    <text evidence="2">The sequence shown here is derived from an EMBL/GenBank/DDBJ whole genome shotgun (WGS) entry which is preliminary data.</text>
</comment>
<protein>
    <submittedName>
        <fullName evidence="2">Uncharacterized protein</fullName>
    </submittedName>
</protein>
<dbReference type="HOGENOM" id="CLU_078429_0_0_6"/>
<organism evidence="2 3">
    <name type="scientific">Acinetobacter schindleri CIP 107287</name>
    <dbReference type="NCBI Taxonomy" id="1217988"/>
    <lineage>
        <taxon>Bacteria</taxon>
        <taxon>Pseudomonadati</taxon>
        <taxon>Pseudomonadota</taxon>
        <taxon>Gammaproteobacteria</taxon>
        <taxon>Moraxellales</taxon>
        <taxon>Moraxellaceae</taxon>
        <taxon>Acinetobacter</taxon>
    </lineage>
</organism>
<dbReference type="Proteomes" id="UP000018440">
    <property type="component" value="Unassembled WGS sequence"/>
</dbReference>
<reference evidence="2 3" key="1">
    <citation type="submission" date="2013-02" db="EMBL/GenBank/DDBJ databases">
        <title>The Genome Sequence of Acinetobacter schindleri CIP 107287.</title>
        <authorList>
            <consortium name="The Broad Institute Genome Sequencing Platform"/>
            <consortium name="The Broad Institute Genome Sequencing Center for Infectious Disease"/>
            <person name="Cerqueira G."/>
            <person name="Feldgarden M."/>
            <person name="Courvalin P."/>
            <person name="Perichon B."/>
            <person name="Grillot-Courvalin C."/>
            <person name="Clermont D."/>
            <person name="Rocha E."/>
            <person name="Yoon E.-J."/>
            <person name="Nemec A."/>
            <person name="Walker B."/>
            <person name="Young S.K."/>
            <person name="Zeng Q."/>
            <person name="Gargeya S."/>
            <person name="Fitzgerald M."/>
            <person name="Haas B."/>
            <person name="Abouelleil A."/>
            <person name="Alvarado L."/>
            <person name="Arachchi H.M."/>
            <person name="Berlin A.M."/>
            <person name="Chapman S.B."/>
            <person name="Dewar J."/>
            <person name="Goldberg J."/>
            <person name="Griggs A."/>
            <person name="Gujja S."/>
            <person name="Hansen M."/>
            <person name="Howarth C."/>
            <person name="Imamovic A."/>
            <person name="Larimer J."/>
            <person name="McCowan C."/>
            <person name="Murphy C."/>
            <person name="Neiman D."/>
            <person name="Pearson M."/>
            <person name="Priest M."/>
            <person name="Roberts A."/>
            <person name="Saif S."/>
            <person name="Shea T."/>
            <person name="Sisk P."/>
            <person name="Sykes S."/>
            <person name="Wortman J."/>
            <person name="Nusbaum C."/>
            <person name="Birren B."/>
        </authorList>
    </citation>
    <scope>NUCLEOTIDE SEQUENCE [LARGE SCALE GENOMIC DNA]</scope>
    <source>
        <strain evidence="2 3">CIP 107287</strain>
    </source>
</reference>
<dbReference type="AlphaFoldDB" id="N9ANR3"/>
<dbReference type="PATRIC" id="fig|1217988.3.peg.346"/>
<feature type="coiled-coil region" evidence="1">
    <location>
        <begin position="192"/>
        <end position="219"/>
    </location>
</feature>
<evidence type="ECO:0000313" key="3">
    <source>
        <dbReference type="Proteomes" id="UP000018440"/>
    </source>
</evidence>
<evidence type="ECO:0000313" key="2">
    <source>
        <dbReference type="EMBL" id="ENV45375.1"/>
    </source>
</evidence>
<name>N9ANR3_9GAMM</name>
<dbReference type="EMBL" id="APPQ01000019">
    <property type="protein sequence ID" value="ENV45375.1"/>
    <property type="molecule type" value="Genomic_DNA"/>
</dbReference>
<accession>N9ANR3</accession>